<dbReference type="PANTHER" id="PTHR36917">
    <property type="entry name" value="INTRACELLULAR SEPTATION PROTEIN A-RELATED"/>
    <property type="match status" value="1"/>
</dbReference>
<evidence type="ECO:0000256" key="5">
    <source>
        <dbReference type="HAMAP-Rule" id="MF_00189"/>
    </source>
</evidence>
<dbReference type="EMBL" id="SEOL01000001">
    <property type="protein sequence ID" value="MBL0848643.1"/>
    <property type="molecule type" value="Genomic_DNA"/>
</dbReference>
<evidence type="ECO:0000313" key="7">
    <source>
        <dbReference type="Proteomes" id="UP000736856"/>
    </source>
</evidence>
<keyword evidence="1 5" id="KW-1003">Cell membrane</keyword>
<evidence type="ECO:0000256" key="2">
    <source>
        <dbReference type="ARBA" id="ARBA00022692"/>
    </source>
</evidence>
<feature type="transmembrane region" description="Helical" evidence="5">
    <location>
        <begin position="170"/>
        <end position="193"/>
    </location>
</feature>
<sequence length="201" mass="22878">MSASKSNNGFIGSLLEFGPLILFWLCSAYGDRVLLRCPALSQFGGVFVISTAVFVVATAISLGLSWFLLRKIQALPLISGVFVLVFGGLTVWFNDETFIKIKPTIFYFLSFCILFIGNLFGKNFLSLLLSHIIQLDSVGWRKLTMRWAFLFLFLAILNELIWRNCSTETWMLFKVVGTFLICMVFIMAQYRLIDKHAIRSK</sequence>
<comment type="similarity">
    <text evidence="5">Belongs to the YciB family.</text>
</comment>
<dbReference type="PANTHER" id="PTHR36917:SF1">
    <property type="entry name" value="INNER MEMBRANE-SPANNING PROTEIN YCIB"/>
    <property type="match status" value="1"/>
</dbReference>
<feature type="transmembrane region" description="Helical" evidence="5">
    <location>
        <begin position="146"/>
        <end position="164"/>
    </location>
</feature>
<comment type="caution">
    <text evidence="6">The sequence shown here is derived from an EMBL/GenBank/DDBJ whole genome shotgun (WGS) entry which is preliminary data.</text>
</comment>
<feature type="transmembrane region" description="Helical" evidence="5">
    <location>
        <begin position="42"/>
        <end position="67"/>
    </location>
</feature>
<evidence type="ECO:0000256" key="3">
    <source>
        <dbReference type="ARBA" id="ARBA00022989"/>
    </source>
</evidence>
<comment type="subcellular location">
    <subcellularLocation>
        <location evidence="5">Cell inner membrane</location>
        <topology evidence="5">Multi-pass membrane protein</topology>
    </subcellularLocation>
</comment>
<feature type="transmembrane region" description="Helical" evidence="5">
    <location>
        <begin position="74"/>
        <end position="93"/>
    </location>
</feature>
<evidence type="ECO:0000313" key="6">
    <source>
        <dbReference type="EMBL" id="MBL0848643.1"/>
    </source>
</evidence>
<feature type="transmembrane region" description="Helical" evidence="5">
    <location>
        <begin position="9"/>
        <end position="30"/>
    </location>
</feature>
<dbReference type="HAMAP" id="MF_00189">
    <property type="entry name" value="YciB"/>
    <property type="match status" value="1"/>
</dbReference>
<dbReference type="Pfam" id="PF04279">
    <property type="entry name" value="IspA"/>
    <property type="match status" value="1"/>
</dbReference>
<evidence type="ECO:0000256" key="4">
    <source>
        <dbReference type="ARBA" id="ARBA00023136"/>
    </source>
</evidence>
<keyword evidence="3 5" id="KW-1133">Transmembrane helix</keyword>
<comment type="function">
    <text evidence="5">Plays a role in cell envelope biogenesis, maintenance of cell envelope integrity and membrane homeostasis.</text>
</comment>
<dbReference type="GO" id="GO:0005886">
    <property type="term" value="C:plasma membrane"/>
    <property type="evidence" value="ECO:0007669"/>
    <property type="project" value="UniProtKB-SubCell"/>
</dbReference>
<dbReference type="NCBIfam" id="NF001323">
    <property type="entry name" value="PRK00259.1-1"/>
    <property type="match status" value="1"/>
</dbReference>
<name>A0A937ABU7_9HYPH</name>
<protein>
    <recommendedName>
        <fullName evidence="5">Inner membrane-spanning protein YciB</fullName>
    </recommendedName>
</protein>
<dbReference type="Proteomes" id="UP000736856">
    <property type="component" value="Unassembled WGS sequence"/>
</dbReference>
<accession>A0A937ABU7</accession>
<organism evidence="6 7">
    <name type="scientific">Candidatus Liberibacter ctenarytainae</name>
    <dbReference type="NCBI Taxonomy" id="2020335"/>
    <lineage>
        <taxon>Bacteria</taxon>
        <taxon>Pseudomonadati</taxon>
        <taxon>Pseudomonadota</taxon>
        <taxon>Alphaproteobacteria</taxon>
        <taxon>Hyphomicrobiales</taxon>
        <taxon>Rhizobiaceae</taxon>
        <taxon>Liberibacter</taxon>
    </lineage>
</organism>
<reference evidence="6" key="1">
    <citation type="submission" date="2019-02" db="EMBL/GenBank/DDBJ databases">
        <title>A novel Candidatus Liberibacter species associated with the New Zealand native fuchsia psyllid, Ctenarytaina fuchsiae.</title>
        <authorList>
            <person name="Thompson S.M."/>
            <person name="Jorgensen N."/>
            <person name="David C."/>
            <person name="Bulman S.R."/>
            <person name="Smith G.R."/>
        </authorList>
    </citation>
    <scope>NUCLEOTIDE SEQUENCE</scope>
    <source>
        <strain evidence="6">Oxford</strain>
    </source>
</reference>
<evidence type="ECO:0000256" key="1">
    <source>
        <dbReference type="ARBA" id="ARBA00022475"/>
    </source>
</evidence>
<keyword evidence="4 5" id="KW-0472">Membrane</keyword>
<keyword evidence="5" id="KW-0997">Cell inner membrane</keyword>
<keyword evidence="2 5" id="KW-0812">Transmembrane</keyword>
<proteinExistence type="inferred from homology"/>
<gene>
    <name evidence="5" type="primary">yciB</name>
    <name evidence="6" type="ORF">EU981_00850</name>
</gene>
<dbReference type="InterPro" id="IPR006008">
    <property type="entry name" value="YciB"/>
</dbReference>
<dbReference type="AlphaFoldDB" id="A0A937ABU7"/>
<feature type="transmembrane region" description="Helical" evidence="5">
    <location>
        <begin position="105"/>
        <end position="125"/>
    </location>
</feature>